<keyword evidence="4" id="KW-1185">Reference proteome</keyword>
<accession>B6AF01</accession>
<evidence type="ECO:0000256" key="1">
    <source>
        <dbReference type="PROSITE-ProRule" id="PRU00042"/>
    </source>
</evidence>
<keyword evidence="1" id="KW-0479">Metal-binding</keyword>
<gene>
    <name evidence="3" type="ORF">CMU_014440</name>
</gene>
<evidence type="ECO:0000313" key="3">
    <source>
        <dbReference type="EMBL" id="EEA06768.1"/>
    </source>
</evidence>
<keyword evidence="1" id="KW-0862">Zinc</keyword>
<dbReference type="GeneID" id="6996173"/>
<evidence type="ECO:0000313" key="4">
    <source>
        <dbReference type="Proteomes" id="UP000001460"/>
    </source>
</evidence>
<dbReference type="EMBL" id="DS989730">
    <property type="protein sequence ID" value="EEA06768.1"/>
    <property type="molecule type" value="Genomic_DNA"/>
</dbReference>
<organism evidence="3 4">
    <name type="scientific">Cryptosporidium muris (strain RN66)</name>
    <dbReference type="NCBI Taxonomy" id="441375"/>
    <lineage>
        <taxon>Eukaryota</taxon>
        <taxon>Sar</taxon>
        <taxon>Alveolata</taxon>
        <taxon>Apicomplexa</taxon>
        <taxon>Conoidasida</taxon>
        <taxon>Coccidia</taxon>
        <taxon>Eucoccidiorida</taxon>
        <taxon>Eimeriorina</taxon>
        <taxon>Cryptosporidiidae</taxon>
        <taxon>Cryptosporidium</taxon>
    </lineage>
</organism>
<protein>
    <submittedName>
        <fullName evidence="3">Zinc finger, C2H2 type domain-containing protein</fullName>
    </submittedName>
</protein>
<dbReference type="InterPro" id="IPR013087">
    <property type="entry name" value="Znf_C2H2_type"/>
</dbReference>
<evidence type="ECO:0000259" key="2">
    <source>
        <dbReference type="PROSITE" id="PS50157"/>
    </source>
</evidence>
<name>B6AF01_CRYMR</name>
<dbReference type="PROSITE" id="PS50157">
    <property type="entry name" value="ZINC_FINGER_C2H2_2"/>
    <property type="match status" value="1"/>
</dbReference>
<dbReference type="PROSITE" id="PS00028">
    <property type="entry name" value="ZINC_FINGER_C2H2_1"/>
    <property type="match status" value="1"/>
</dbReference>
<sequence length="349" mass="40050">MQIYVCEECGSAYTNKEIYRRHLTIVHSKKGFSVGNNDGKEAKYPGIYPGSYGAMVSMNKTSSKDINNNNNNIKERIDVPRQSIDPYEPRERRISESLIQGIASQRLAEYVKNTGTKLVSEDPKTISNCPVENLDDKKVTKDKYSRSDILTDIVNHLNSIDLETTKLSQLPYILNLQLEVSMGQLTNWCNQVEKYIEIKRNKSGLFRFKKLGLLNSFENILTQSREFINSTLKPEVKKASAVCAILEQQSKDVEDLRKTANKFLKSGKYSIDEIDALDIKYKNMCNTFIRKVKVDNKSMIFWNTTIKDVDTQINNLTKSFNEHLEILSKEFSSKVIFTLFLPNPILELE</sequence>
<dbReference type="RefSeq" id="XP_002141117.1">
    <property type="nucleotide sequence ID" value="XM_002141081.1"/>
</dbReference>
<feature type="domain" description="C2H2-type" evidence="2">
    <location>
        <begin position="4"/>
        <end position="32"/>
    </location>
</feature>
<keyword evidence="1" id="KW-0863">Zinc-finger</keyword>
<dbReference type="AlphaFoldDB" id="B6AF01"/>
<dbReference type="Proteomes" id="UP000001460">
    <property type="component" value="Unassembled WGS sequence"/>
</dbReference>
<dbReference type="VEuPathDB" id="CryptoDB:CMU_014440"/>
<dbReference type="OrthoDB" id="340402at2759"/>
<reference evidence="3" key="1">
    <citation type="submission" date="2008-06" db="EMBL/GenBank/DDBJ databases">
        <authorList>
            <person name="Lorenzi H."/>
            <person name="Inman J."/>
            <person name="Miller J."/>
            <person name="Schobel S."/>
            <person name="Amedeo P."/>
            <person name="Caler E.V."/>
            <person name="da Silva J."/>
        </authorList>
    </citation>
    <scope>NUCLEOTIDE SEQUENCE [LARGE SCALE GENOMIC DNA]</scope>
    <source>
        <strain evidence="3">RN66</strain>
    </source>
</reference>
<dbReference type="GO" id="GO:0008270">
    <property type="term" value="F:zinc ion binding"/>
    <property type="evidence" value="ECO:0007669"/>
    <property type="project" value="UniProtKB-KW"/>
</dbReference>
<proteinExistence type="predicted"/>